<keyword evidence="3 5" id="KW-1133">Transmembrane helix</keyword>
<protein>
    <submittedName>
        <fullName evidence="6">Uncharacterized protein</fullName>
    </submittedName>
</protein>
<dbReference type="InterPro" id="IPR044878">
    <property type="entry name" value="UbiA_sf"/>
</dbReference>
<feature type="transmembrane region" description="Helical" evidence="5">
    <location>
        <begin position="175"/>
        <end position="196"/>
    </location>
</feature>
<dbReference type="GO" id="GO:0016020">
    <property type="term" value="C:membrane"/>
    <property type="evidence" value="ECO:0007669"/>
    <property type="project" value="UniProtKB-SubCell"/>
</dbReference>
<reference evidence="6" key="1">
    <citation type="submission" date="2018-05" db="EMBL/GenBank/DDBJ databases">
        <authorList>
            <person name="Lanie J.A."/>
            <person name="Ng W.-L."/>
            <person name="Kazmierczak K.M."/>
            <person name="Andrzejewski T.M."/>
            <person name="Davidsen T.M."/>
            <person name="Wayne K.J."/>
            <person name="Tettelin H."/>
            <person name="Glass J.I."/>
            <person name="Rusch D."/>
            <person name="Podicherti R."/>
            <person name="Tsui H.-C.T."/>
            <person name="Winkler M.E."/>
        </authorList>
    </citation>
    <scope>NUCLEOTIDE SEQUENCE</scope>
</reference>
<dbReference type="Gene3D" id="1.10.357.140">
    <property type="entry name" value="UbiA prenyltransferase"/>
    <property type="match status" value="1"/>
</dbReference>
<organism evidence="6">
    <name type="scientific">marine metagenome</name>
    <dbReference type="NCBI Taxonomy" id="408172"/>
    <lineage>
        <taxon>unclassified sequences</taxon>
        <taxon>metagenomes</taxon>
        <taxon>ecological metagenomes</taxon>
    </lineage>
</organism>
<evidence type="ECO:0000313" key="6">
    <source>
        <dbReference type="EMBL" id="SUZ55277.1"/>
    </source>
</evidence>
<accession>A0A381NL74</accession>
<evidence type="ECO:0000256" key="5">
    <source>
        <dbReference type="SAM" id="Phobius"/>
    </source>
</evidence>
<proteinExistence type="predicted"/>
<feature type="transmembrane region" description="Helical" evidence="5">
    <location>
        <begin position="145"/>
        <end position="163"/>
    </location>
</feature>
<feature type="transmembrane region" description="Helical" evidence="5">
    <location>
        <begin position="115"/>
        <end position="133"/>
    </location>
</feature>
<dbReference type="Pfam" id="PF01040">
    <property type="entry name" value="UbiA"/>
    <property type="match status" value="1"/>
</dbReference>
<keyword evidence="2 5" id="KW-0812">Transmembrane</keyword>
<gene>
    <name evidence="6" type="ORF">METZ01_LOCUS8131</name>
</gene>
<dbReference type="GO" id="GO:0016765">
    <property type="term" value="F:transferase activity, transferring alkyl or aryl (other than methyl) groups"/>
    <property type="evidence" value="ECO:0007669"/>
    <property type="project" value="InterPro"/>
</dbReference>
<feature type="transmembrane region" description="Helical" evidence="5">
    <location>
        <begin position="89"/>
        <end position="109"/>
    </location>
</feature>
<dbReference type="EMBL" id="UINC01000437">
    <property type="protein sequence ID" value="SUZ55277.1"/>
    <property type="molecule type" value="Genomic_DNA"/>
</dbReference>
<dbReference type="AlphaFoldDB" id="A0A381NL74"/>
<name>A0A381NL74_9ZZZZ</name>
<comment type="subcellular location">
    <subcellularLocation>
        <location evidence="1">Membrane</location>
        <topology evidence="1">Multi-pass membrane protein</topology>
    </subcellularLocation>
</comment>
<feature type="transmembrane region" description="Helical" evidence="5">
    <location>
        <begin position="217"/>
        <end position="238"/>
    </location>
</feature>
<keyword evidence="4 5" id="KW-0472">Membrane</keyword>
<dbReference type="InterPro" id="IPR000537">
    <property type="entry name" value="UbiA_prenyltransferase"/>
</dbReference>
<feature type="transmembrane region" description="Helical" evidence="5">
    <location>
        <begin position="244"/>
        <end position="262"/>
    </location>
</feature>
<feature type="transmembrane region" description="Helical" evidence="5">
    <location>
        <begin position="48"/>
        <end position="68"/>
    </location>
</feature>
<evidence type="ECO:0000256" key="1">
    <source>
        <dbReference type="ARBA" id="ARBA00004141"/>
    </source>
</evidence>
<evidence type="ECO:0000256" key="4">
    <source>
        <dbReference type="ARBA" id="ARBA00023136"/>
    </source>
</evidence>
<sequence length="307" mass="34005">VLEQLSDVRIPLRFWLRFIGVEFWLVGLVPFQIGFIVGAQAWTSTTGLLGLATVALLTSSSFVLNHICDLETDRQNPRKAFSLLVRGDIAPLTGWVLFGALQLVTLTLAAFVGREFLFCLLGLTAISLAYNIAPLRLKERPGVDIVANGVSLGFLLPLAGWSLSQPLTEFPRLYFASIICYLVAFYCPTMAVDVAADRAVGTTTFATRFGALATMRLSWIAMTFGAAILFWSGLSDIFPWNRNLLWWTGWILAIQPVVHWQLLPPNEAPDYETVRRGSICLATIAAFATLAFLWLYLSGSPEPPFRR</sequence>
<feature type="transmembrane region" description="Helical" evidence="5">
    <location>
        <begin position="21"/>
        <end position="42"/>
    </location>
</feature>
<evidence type="ECO:0000256" key="2">
    <source>
        <dbReference type="ARBA" id="ARBA00022692"/>
    </source>
</evidence>
<feature type="transmembrane region" description="Helical" evidence="5">
    <location>
        <begin position="274"/>
        <end position="297"/>
    </location>
</feature>
<feature type="non-terminal residue" evidence="6">
    <location>
        <position position="1"/>
    </location>
</feature>
<evidence type="ECO:0000256" key="3">
    <source>
        <dbReference type="ARBA" id="ARBA00022989"/>
    </source>
</evidence>